<evidence type="ECO:0000313" key="8">
    <source>
        <dbReference type="Proteomes" id="UP000275385"/>
    </source>
</evidence>
<dbReference type="PANTHER" id="PTHR31069">
    <property type="entry name" value="OLEATE-ACTIVATED TRANSCRIPTION FACTOR 1-RELATED"/>
    <property type="match status" value="1"/>
</dbReference>
<name>A0A420Y7A6_9PEZI</name>
<reference evidence="7 8" key="1">
    <citation type="submission" date="2018-08" db="EMBL/GenBank/DDBJ databases">
        <title>Draft genome of the lignicolous fungus Coniochaeta pulveracea.</title>
        <authorList>
            <person name="Borstlap C.J."/>
            <person name="De Witt R.N."/>
            <person name="Botha A."/>
            <person name="Volschenk H."/>
        </authorList>
    </citation>
    <scope>NUCLEOTIDE SEQUENCE [LARGE SCALE GENOMIC DNA]</scope>
    <source>
        <strain evidence="7 8">CAB683</strain>
    </source>
</reference>
<dbReference type="InterPro" id="IPR001138">
    <property type="entry name" value="Zn2Cys6_DnaBD"/>
</dbReference>
<gene>
    <name evidence="7" type="ORF">DL546_006375</name>
</gene>
<dbReference type="PANTHER" id="PTHR31069:SF12">
    <property type="entry name" value="TRANSCRIPTION FACTOR DOMAIN-CONTAINING PROTEIN"/>
    <property type="match status" value="1"/>
</dbReference>
<protein>
    <recommendedName>
        <fullName evidence="6">Zn(2)-C6 fungal-type domain-containing protein</fullName>
    </recommendedName>
</protein>
<dbReference type="GO" id="GO:0005634">
    <property type="term" value="C:nucleus"/>
    <property type="evidence" value="ECO:0007669"/>
    <property type="project" value="TreeGrafter"/>
</dbReference>
<dbReference type="GO" id="GO:0000978">
    <property type="term" value="F:RNA polymerase II cis-regulatory region sequence-specific DNA binding"/>
    <property type="evidence" value="ECO:0007669"/>
    <property type="project" value="TreeGrafter"/>
</dbReference>
<keyword evidence="4" id="KW-0539">Nucleus</keyword>
<keyword evidence="8" id="KW-1185">Reference proteome</keyword>
<dbReference type="CDD" id="cd00067">
    <property type="entry name" value="GAL4"/>
    <property type="match status" value="1"/>
</dbReference>
<evidence type="ECO:0000259" key="6">
    <source>
        <dbReference type="PROSITE" id="PS50048"/>
    </source>
</evidence>
<dbReference type="SMART" id="SM00066">
    <property type="entry name" value="GAL4"/>
    <property type="match status" value="1"/>
</dbReference>
<dbReference type="OrthoDB" id="3862662at2759"/>
<accession>A0A420Y7A6</accession>
<dbReference type="Proteomes" id="UP000275385">
    <property type="component" value="Unassembled WGS sequence"/>
</dbReference>
<dbReference type="InterPro" id="IPR036864">
    <property type="entry name" value="Zn2-C6_fun-type_DNA-bd_sf"/>
</dbReference>
<evidence type="ECO:0000313" key="7">
    <source>
        <dbReference type="EMBL" id="RKU43755.1"/>
    </source>
</evidence>
<dbReference type="GO" id="GO:0045944">
    <property type="term" value="P:positive regulation of transcription by RNA polymerase II"/>
    <property type="evidence" value="ECO:0007669"/>
    <property type="project" value="TreeGrafter"/>
</dbReference>
<dbReference type="GO" id="GO:0000981">
    <property type="term" value="F:DNA-binding transcription factor activity, RNA polymerase II-specific"/>
    <property type="evidence" value="ECO:0007669"/>
    <property type="project" value="InterPro"/>
</dbReference>
<evidence type="ECO:0000256" key="3">
    <source>
        <dbReference type="ARBA" id="ARBA00023163"/>
    </source>
</evidence>
<feature type="region of interest" description="Disordered" evidence="5">
    <location>
        <begin position="132"/>
        <end position="154"/>
    </location>
</feature>
<feature type="domain" description="Zn(2)-C6 fungal-type" evidence="6">
    <location>
        <begin position="26"/>
        <end position="53"/>
    </location>
</feature>
<dbReference type="Gene3D" id="4.10.240.10">
    <property type="entry name" value="Zn(2)-C6 fungal-type DNA-binding domain"/>
    <property type="match status" value="1"/>
</dbReference>
<comment type="caution">
    <text evidence="7">The sequence shown here is derived from an EMBL/GenBank/DDBJ whole genome shotgun (WGS) entry which is preliminary data.</text>
</comment>
<sequence length="176" mass="19374">MPAESPLGKNLRERDGSASSQLSGAQCRNRKVRCDRNLPICGRCIRQKGTCSYPGVKQRNLGRRKTVQELEERIERLRGTGKPPEEGVPHWLLGQCWSLTCTTEQSEWMFDADGLFNIDSVPPPEHLSFHPSAVPGASEIGPAPPPLSDLSFQPSTLFGTPRVAEQQDNGLIALDL</sequence>
<keyword evidence="3" id="KW-0804">Transcription</keyword>
<evidence type="ECO:0000256" key="4">
    <source>
        <dbReference type="ARBA" id="ARBA00023242"/>
    </source>
</evidence>
<evidence type="ECO:0000256" key="2">
    <source>
        <dbReference type="ARBA" id="ARBA00023125"/>
    </source>
</evidence>
<dbReference type="GO" id="GO:0008270">
    <property type="term" value="F:zinc ion binding"/>
    <property type="evidence" value="ECO:0007669"/>
    <property type="project" value="InterPro"/>
</dbReference>
<keyword evidence="2" id="KW-0238">DNA-binding</keyword>
<proteinExistence type="predicted"/>
<dbReference type="InterPro" id="IPR050675">
    <property type="entry name" value="OAF3"/>
</dbReference>
<feature type="region of interest" description="Disordered" evidence="5">
    <location>
        <begin position="1"/>
        <end position="22"/>
    </location>
</feature>
<evidence type="ECO:0000256" key="1">
    <source>
        <dbReference type="ARBA" id="ARBA00023015"/>
    </source>
</evidence>
<keyword evidence="1" id="KW-0805">Transcription regulation</keyword>
<organism evidence="7 8">
    <name type="scientific">Coniochaeta pulveracea</name>
    <dbReference type="NCBI Taxonomy" id="177199"/>
    <lineage>
        <taxon>Eukaryota</taxon>
        <taxon>Fungi</taxon>
        <taxon>Dikarya</taxon>
        <taxon>Ascomycota</taxon>
        <taxon>Pezizomycotina</taxon>
        <taxon>Sordariomycetes</taxon>
        <taxon>Sordariomycetidae</taxon>
        <taxon>Coniochaetales</taxon>
        <taxon>Coniochaetaceae</taxon>
        <taxon>Coniochaeta</taxon>
    </lineage>
</organism>
<dbReference type="Pfam" id="PF00172">
    <property type="entry name" value="Zn_clus"/>
    <property type="match status" value="1"/>
</dbReference>
<evidence type="ECO:0000256" key="5">
    <source>
        <dbReference type="SAM" id="MobiDB-lite"/>
    </source>
</evidence>
<dbReference type="SUPFAM" id="SSF57701">
    <property type="entry name" value="Zn2/Cys6 DNA-binding domain"/>
    <property type="match status" value="1"/>
</dbReference>
<dbReference type="AlphaFoldDB" id="A0A420Y7A6"/>
<dbReference type="EMBL" id="QVQW01000039">
    <property type="protein sequence ID" value="RKU43755.1"/>
    <property type="molecule type" value="Genomic_DNA"/>
</dbReference>
<dbReference type="PROSITE" id="PS50048">
    <property type="entry name" value="ZN2_CY6_FUNGAL_2"/>
    <property type="match status" value="1"/>
</dbReference>